<protein>
    <submittedName>
        <fullName evidence="1">Uncharacterized protein</fullName>
    </submittedName>
</protein>
<gene>
    <name evidence="1" type="ORF">H7F16_03605</name>
</gene>
<sequence>MAPVLRNLLLSVVLIAVPAGGFTLVETVFLAPAQSPVALSALGDLSAYAAIVADTQKIAATADFAAAERRISDLETLWDRNEPALRPADPAAWASIDDAADAAFAALRTDRPDAAKVQTALGALLSALAAPVAAAASQPVQLVAGIAVTDDTGHALPCEELIGTLRDRLAGKTPPAAVADLQAKALERCNADDDTRANVFSAQALAMVKE</sequence>
<dbReference type="RefSeq" id="WP_185796163.1">
    <property type="nucleotide sequence ID" value="NZ_JACLQD010000001.1"/>
</dbReference>
<proteinExistence type="predicted"/>
<evidence type="ECO:0000313" key="1">
    <source>
        <dbReference type="EMBL" id="MBC2834577.1"/>
    </source>
</evidence>
<dbReference type="Proteomes" id="UP000555411">
    <property type="component" value="Unassembled WGS sequence"/>
</dbReference>
<organism evidence="1 2">
    <name type="scientific">Paragemmobacter straminiformis</name>
    <dbReference type="NCBI Taxonomy" id="2045119"/>
    <lineage>
        <taxon>Bacteria</taxon>
        <taxon>Pseudomonadati</taxon>
        <taxon>Pseudomonadota</taxon>
        <taxon>Alphaproteobacteria</taxon>
        <taxon>Rhodobacterales</taxon>
        <taxon>Paracoccaceae</taxon>
        <taxon>Paragemmobacter</taxon>
    </lineage>
</organism>
<dbReference type="EMBL" id="JACLQD010000001">
    <property type="protein sequence ID" value="MBC2834577.1"/>
    <property type="molecule type" value="Genomic_DNA"/>
</dbReference>
<reference evidence="1 2" key="1">
    <citation type="journal article" date="2017" name="Int. J. Syst. Evol. Microbiol.">
        <title>Gemmobacter straminiformis sp. nov., isolated from an artificial fountain.</title>
        <authorList>
            <person name="Kang J.Y."/>
            <person name="Kim M.J."/>
            <person name="Chun J."/>
            <person name="Son K.P."/>
            <person name="Jahng K.Y."/>
        </authorList>
    </citation>
    <scope>NUCLEOTIDE SEQUENCE [LARGE SCALE GENOMIC DNA]</scope>
    <source>
        <strain evidence="1 2">CAM-8</strain>
    </source>
</reference>
<evidence type="ECO:0000313" key="2">
    <source>
        <dbReference type="Proteomes" id="UP000555411"/>
    </source>
</evidence>
<comment type="caution">
    <text evidence="1">The sequence shown here is derived from an EMBL/GenBank/DDBJ whole genome shotgun (WGS) entry which is preliminary data.</text>
</comment>
<accession>A0A842I5D9</accession>
<dbReference type="AlphaFoldDB" id="A0A842I5D9"/>
<name>A0A842I5D9_9RHOB</name>
<keyword evidence="2" id="KW-1185">Reference proteome</keyword>